<evidence type="ECO:0000256" key="2">
    <source>
        <dbReference type="SAM" id="SignalP"/>
    </source>
</evidence>
<sequence>MQTTKRDFTRFVGALMVAATGAPALVGSASVSARTARAPASPGLRRGNYLIRNGAVITVDRSKGVLPRADVWVRNGVIEKIGRGLSAPAGTEIIDATDMIVMPGFVNSHYHMWSAIGRSFTARDGGFSYYPAKNATSTLYTPDDFYNSVMLGCAELANGGTTTVHNWSHNTRSPAHADAELRAHQQSLLRARYAYGHVDKMPADELNRYDDLARVRREWFGERSPFDGLVHLGLNLRGPQQSTDAVFHEEMKAAKASGLPVAIHAPQEAPNNVDAVDYERRGYLGPDFMLAHYVPASTADLAAMARTKTPLSFATHSELRLSSTGDARAALFAMRNAGLTISLSSDATSIAPPDMFEAMRFTWNLGVPWAGTPSAQSKAIGVPEAIEMATLNGAIAMGLGDVTGSITEGKRADIILVRTQDLNMGPVGNVETAIVQSGSAANIDTVMVDGRIVKRNGRLLAYDTRSIMQRARQSADRIRAAASEALKA</sequence>
<dbReference type="Gene3D" id="3.20.20.140">
    <property type="entry name" value="Metal-dependent hydrolases"/>
    <property type="match status" value="1"/>
</dbReference>
<keyword evidence="2" id="KW-0732">Signal</keyword>
<dbReference type="Proteomes" id="UP000217154">
    <property type="component" value="Chromosome"/>
</dbReference>
<comment type="similarity">
    <text evidence="1">Belongs to the metallo-dependent hydrolases superfamily. ATZ/TRZ family.</text>
</comment>
<dbReference type="PANTHER" id="PTHR43794:SF5">
    <property type="entry name" value="CHLOROHYDROLASE FAMILY PROTEIN"/>
    <property type="match status" value="1"/>
</dbReference>
<feature type="signal peptide" evidence="2">
    <location>
        <begin position="1"/>
        <end position="24"/>
    </location>
</feature>
<evidence type="ECO:0000313" key="5">
    <source>
        <dbReference type="Proteomes" id="UP000217154"/>
    </source>
</evidence>
<feature type="chain" id="PRO_5012219490" evidence="2">
    <location>
        <begin position="25"/>
        <end position="488"/>
    </location>
</feature>
<feature type="domain" description="Amidohydrolase-related" evidence="3">
    <location>
        <begin position="100"/>
        <end position="453"/>
    </location>
</feature>
<dbReference type="InterPro" id="IPR011059">
    <property type="entry name" value="Metal-dep_hydrolase_composite"/>
</dbReference>
<evidence type="ECO:0000313" key="4">
    <source>
        <dbReference type="EMBL" id="ATA55633.1"/>
    </source>
</evidence>
<dbReference type="GO" id="GO:0016810">
    <property type="term" value="F:hydrolase activity, acting on carbon-nitrogen (but not peptide) bonds"/>
    <property type="evidence" value="ECO:0007669"/>
    <property type="project" value="InterPro"/>
</dbReference>
<evidence type="ECO:0000259" key="3">
    <source>
        <dbReference type="Pfam" id="PF01979"/>
    </source>
</evidence>
<dbReference type="SUPFAM" id="SSF51338">
    <property type="entry name" value="Composite domain of metallo-dependent hydrolases"/>
    <property type="match status" value="1"/>
</dbReference>
<dbReference type="Pfam" id="PF01979">
    <property type="entry name" value="Amidohydro_1"/>
    <property type="match status" value="1"/>
</dbReference>
<gene>
    <name evidence="4" type="ORF">CKY39_22190</name>
</gene>
<dbReference type="InterPro" id="IPR032466">
    <property type="entry name" value="Metal_Hydrolase"/>
</dbReference>
<name>A0A250DNW2_9BURK</name>
<dbReference type="SUPFAM" id="SSF51556">
    <property type="entry name" value="Metallo-dependent hydrolases"/>
    <property type="match status" value="1"/>
</dbReference>
<dbReference type="EMBL" id="CP023284">
    <property type="protein sequence ID" value="ATA55633.1"/>
    <property type="molecule type" value="Genomic_DNA"/>
</dbReference>
<dbReference type="InterPro" id="IPR050287">
    <property type="entry name" value="MTA/SAH_deaminase"/>
</dbReference>
<proteinExistence type="inferred from homology"/>
<accession>A0A250DNW2</accession>
<protein>
    <submittedName>
        <fullName evidence="4">Cytosine deaminase</fullName>
    </submittedName>
</protein>
<organism evidence="4 5">
    <name type="scientific">Variovorax boronicumulans</name>
    <dbReference type="NCBI Taxonomy" id="436515"/>
    <lineage>
        <taxon>Bacteria</taxon>
        <taxon>Pseudomonadati</taxon>
        <taxon>Pseudomonadota</taxon>
        <taxon>Betaproteobacteria</taxon>
        <taxon>Burkholderiales</taxon>
        <taxon>Comamonadaceae</taxon>
        <taxon>Variovorax</taxon>
    </lineage>
</organism>
<evidence type="ECO:0000256" key="1">
    <source>
        <dbReference type="ARBA" id="ARBA00006745"/>
    </source>
</evidence>
<dbReference type="Gene3D" id="2.30.40.10">
    <property type="entry name" value="Urease, subunit C, domain 1"/>
    <property type="match status" value="1"/>
</dbReference>
<dbReference type="KEGG" id="vbo:CKY39_22190"/>
<dbReference type="PANTHER" id="PTHR43794">
    <property type="entry name" value="AMINOHYDROLASE SSNA-RELATED"/>
    <property type="match status" value="1"/>
</dbReference>
<dbReference type="RefSeq" id="WP_095745982.1">
    <property type="nucleotide sequence ID" value="NZ_CP023284.1"/>
</dbReference>
<dbReference type="AlphaFoldDB" id="A0A250DNW2"/>
<reference evidence="4 5" key="1">
    <citation type="submission" date="2017-09" db="EMBL/GenBank/DDBJ databases">
        <title>The diverse metabolic capabilities of V. boronicumulans make it an excellent choice for continued studies on novel biodegradation.</title>
        <authorList>
            <person name="Sun S."/>
        </authorList>
    </citation>
    <scope>NUCLEOTIDE SEQUENCE [LARGE SCALE GENOMIC DNA]</scope>
    <source>
        <strain evidence="4 5">J1</strain>
    </source>
</reference>
<dbReference type="InterPro" id="IPR006680">
    <property type="entry name" value="Amidohydro-rel"/>
</dbReference>